<keyword evidence="1" id="KW-0732">Signal</keyword>
<reference evidence="2 3" key="1">
    <citation type="submission" date="2020-06" db="EMBL/GenBank/DDBJ databases">
        <title>Transcriptomic and genomic resources for Thalictrum thalictroides and T. hernandezii: Facilitating candidate gene discovery in an emerging model plant lineage.</title>
        <authorList>
            <person name="Arias T."/>
            <person name="Riano-Pachon D.M."/>
            <person name="Di Stilio V.S."/>
        </authorList>
    </citation>
    <scope>NUCLEOTIDE SEQUENCE [LARGE SCALE GENOMIC DNA]</scope>
    <source>
        <strain evidence="3">cv. WT478/WT964</strain>
        <tissue evidence="2">Leaves</tissue>
    </source>
</reference>
<dbReference type="AlphaFoldDB" id="A0A7J6W8F8"/>
<sequence length="84" mass="9627">MLGFRFIFLKFQLDVCVHFYCDVEVCGLLLRTPLLIAEGFIQIMRTPPFFHKGRKKETVLLKMQQLLEILIMSAGDVLASSSGY</sequence>
<feature type="signal peptide" evidence="1">
    <location>
        <begin position="1"/>
        <end position="18"/>
    </location>
</feature>
<gene>
    <name evidence="2" type="ORF">FRX31_016709</name>
</gene>
<keyword evidence="3" id="KW-1185">Reference proteome</keyword>
<name>A0A7J6W8F8_THATH</name>
<accession>A0A7J6W8F8</accession>
<protein>
    <submittedName>
        <fullName evidence="2">Uncharacterized protein</fullName>
    </submittedName>
</protein>
<proteinExistence type="predicted"/>
<comment type="caution">
    <text evidence="2">The sequence shown here is derived from an EMBL/GenBank/DDBJ whole genome shotgun (WGS) entry which is preliminary data.</text>
</comment>
<evidence type="ECO:0000313" key="3">
    <source>
        <dbReference type="Proteomes" id="UP000554482"/>
    </source>
</evidence>
<feature type="chain" id="PRO_5029524236" evidence="1">
    <location>
        <begin position="19"/>
        <end position="84"/>
    </location>
</feature>
<dbReference type="Proteomes" id="UP000554482">
    <property type="component" value="Unassembled WGS sequence"/>
</dbReference>
<organism evidence="2 3">
    <name type="scientific">Thalictrum thalictroides</name>
    <name type="common">Rue-anemone</name>
    <name type="synonym">Anemone thalictroides</name>
    <dbReference type="NCBI Taxonomy" id="46969"/>
    <lineage>
        <taxon>Eukaryota</taxon>
        <taxon>Viridiplantae</taxon>
        <taxon>Streptophyta</taxon>
        <taxon>Embryophyta</taxon>
        <taxon>Tracheophyta</taxon>
        <taxon>Spermatophyta</taxon>
        <taxon>Magnoliopsida</taxon>
        <taxon>Ranunculales</taxon>
        <taxon>Ranunculaceae</taxon>
        <taxon>Thalictroideae</taxon>
        <taxon>Thalictrum</taxon>
    </lineage>
</organism>
<evidence type="ECO:0000313" key="2">
    <source>
        <dbReference type="EMBL" id="KAF5193706.1"/>
    </source>
</evidence>
<evidence type="ECO:0000256" key="1">
    <source>
        <dbReference type="SAM" id="SignalP"/>
    </source>
</evidence>
<dbReference type="EMBL" id="JABWDY010019741">
    <property type="protein sequence ID" value="KAF5193706.1"/>
    <property type="molecule type" value="Genomic_DNA"/>
</dbReference>